<proteinExistence type="predicted"/>
<feature type="domain" description="Peroxin/Ferlin" evidence="6">
    <location>
        <begin position="459"/>
        <end position="492"/>
    </location>
</feature>
<sequence>MLLSSTLPPSSSGPKEKDIGSANSPLLLTTKDPLSLPTTSANFKRFVSKAGPIFWFQDRVEEVVMWRRGWRVTGVWMAAYAFLYTHDFIQPHVHHLLLSPAHIPPTPTSHPISSQTQPSSPYPPYVLLALVITFPPLVLLLSSPFFPARIVCLVAGLAPLIATHPRVRPLLLPLSQFASTSAITIAQQAITILAERYRTFRVFVSKLGLANSRTQPQLSPERVVLPPLQTILERLKDDDRLDDVCWRAEMREVELWENERYTRRPGPGVDPSPRSSIDGTAGLPSYPHGHDIDPHVSALQQQQIRHTRSAPDATDAKHATELHRLSLPAHPSILTHPVPHPADAAWSKTNLRPGERRAWTRGRDGWGGIQPRRRAGSDGSVEKQDNRDREGAEEDLETEGAVSATLLTSPVPNSSNLTFSLAPGWAFVNTEGWRRDRTRSWADFDDNFALPYSGPDVDGWVYTNDVWGDAHPAPYPGSVTRRRKWVRRVWFDGSQQATVQTQA</sequence>
<feature type="compositionally biased region" description="Basic and acidic residues" evidence="5">
    <location>
        <begin position="380"/>
        <end position="390"/>
    </location>
</feature>
<dbReference type="InterPro" id="IPR006614">
    <property type="entry name" value="Peroxin/Ferlin"/>
</dbReference>
<evidence type="ECO:0000259" key="6">
    <source>
        <dbReference type="SMART" id="SM00694"/>
    </source>
</evidence>
<dbReference type="GO" id="GO:0005778">
    <property type="term" value="C:peroxisomal membrane"/>
    <property type="evidence" value="ECO:0007669"/>
    <property type="project" value="TreeGrafter"/>
</dbReference>
<accession>A0A9P7G598</accession>
<dbReference type="EMBL" id="JABCKV010000074">
    <property type="protein sequence ID" value="KAG5644327.1"/>
    <property type="molecule type" value="Genomic_DNA"/>
</dbReference>
<keyword evidence="2" id="KW-0812">Transmembrane</keyword>
<dbReference type="SMART" id="SM00694">
    <property type="entry name" value="DysFC"/>
    <property type="match status" value="1"/>
</dbReference>
<dbReference type="GO" id="GO:0007031">
    <property type="term" value="P:peroxisome organization"/>
    <property type="evidence" value="ECO:0007669"/>
    <property type="project" value="TreeGrafter"/>
</dbReference>
<keyword evidence="8" id="KW-1185">Reference proteome</keyword>
<feature type="region of interest" description="Disordered" evidence="5">
    <location>
        <begin position="331"/>
        <end position="400"/>
    </location>
</feature>
<reference evidence="7" key="1">
    <citation type="submission" date="2020-07" db="EMBL/GenBank/DDBJ databases">
        <authorList>
            <person name="Nieuwenhuis M."/>
            <person name="Van De Peppel L.J.J."/>
        </authorList>
    </citation>
    <scope>NUCLEOTIDE SEQUENCE</scope>
    <source>
        <strain evidence="7">AP01</strain>
        <tissue evidence="7">Mycelium</tissue>
    </source>
</reference>
<dbReference type="InterPro" id="IPR052816">
    <property type="entry name" value="Peroxisomal_Membrane_PEX28-32"/>
</dbReference>
<keyword evidence="4" id="KW-0472">Membrane</keyword>
<gene>
    <name evidence="7" type="ORF">DXG03_008685</name>
</gene>
<keyword evidence="3" id="KW-1133">Transmembrane helix</keyword>
<evidence type="ECO:0000256" key="5">
    <source>
        <dbReference type="SAM" id="MobiDB-lite"/>
    </source>
</evidence>
<dbReference type="PANTHER" id="PTHR28304">
    <property type="entry name" value="PEROXISOMAL MEMBRANE PROTEIN PEX29"/>
    <property type="match status" value="1"/>
</dbReference>
<evidence type="ECO:0000256" key="3">
    <source>
        <dbReference type="ARBA" id="ARBA00022989"/>
    </source>
</evidence>
<organism evidence="7 8">
    <name type="scientific">Asterophora parasitica</name>
    <dbReference type="NCBI Taxonomy" id="117018"/>
    <lineage>
        <taxon>Eukaryota</taxon>
        <taxon>Fungi</taxon>
        <taxon>Dikarya</taxon>
        <taxon>Basidiomycota</taxon>
        <taxon>Agaricomycotina</taxon>
        <taxon>Agaricomycetes</taxon>
        <taxon>Agaricomycetidae</taxon>
        <taxon>Agaricales</taxon>
        <taxon>Tricholomatineae</taxon>
        <taxon>Lyophyllaceae</taxon>
        <taxon>Asterophora</taxon>
    </lineage>
</organism>
<dbReference type="PANTHER" id="PTHR28304:SF2">
    <property type="entry name" value="PEROXISOMAL MEMBRANE PROTEIN PEX29"/>
    <property type="match status" value="1"/>
</dbReference>
<comment type="caution">
    <text evidence="7">The sequence shown here is derived from an EMBL/GenBank/DDBJ whole genome shotgun (WGS) entry which is preliminary data.</text>
</comment>
<feature type="compositionally biased region" description="Low complexity" evidence="5">
    <location>
        <begin position="1"/>
        <end position="13"/>
    </location>
</feature>
<evidence type="ECO:0000256" key="4">
    <source>
        <dbReference type="ARBA" id="ARBA00023136"/>
    </source>
</evidence>
<dbReference type="OrthoDB" id="74314at2759"/>
<comment type="subcellular location">
    <subcellularLocation>
        <location evidence="1">Membrane</location>
        <topology evidence="1">Multi-pass membrane protein</topology>
    </subcellularLocation>
</comment>
<evidence type="ECO:0000256" key="1">
    <source>
        <dbReference type="ARBA" id="ARBA00004141"/>
    </source>
</evidence>
<evidence type="ECO:0000313" key="8">
    <source>
        <dbReference type="Proteomes" id="UP000775547"/>
    </source>
</evidence>
<protein>
    <recommendedName>
        <fullName evidence="6">Peroxin/Ferlin domain-containing protein</fullName>
    </recommendedName>
</protein>
<reference evidence="7" key="2">
    <citation type="submission" date="2021-10" db="EMBL/GenBank/DDBJ databases">
        <title>Phylogenomics reveals ancestral predisposition of the termite-cultivated fungus Termitomyces towards a domesticated lifestyle.</title>
        <authorList>
            <person name="Auxier B."/>
            <person name="Grum-Grzhimaylo A."/>
            <person name="Cardenas M.E."/>
            <person name="Lodge J.D."/>
            <person name="Laessoe T."/>
            <person name="Pedersen O."/>
            <person name="Smith M.E."/>
            <person name="Kuyper T.W."/>
            <person name="Franco-Molano E.A."/>
            <person name="Baroni T.J."/>
            <person name="Aanen D.K."/>
        </authorList>
    </citation>
    <scope>NUCLEOTIDE SEQUENCE</scope>
    <source>
        <strain evidence="7">AP01</strain>
        <tissue evidence="7">Mycelium</tissue>
    </source>
</reference>
<feature type="region of interest" description="Disordered" evidence="5">
    <location>
        <begin position="262"/>
        <end position="293"/>
    </location>
</feature>
<feature type="region of interest" description="Disordered" evidence="5">
    <location>
        <begin position="1"/>
        <end position="24"/>
    </location>
</feature>
<name>A0A9P7G598_9AGAR</name>
<dbReference type="Proteomes" id="UP000775547">
    <property type="component" value="Unassembled WGS sequence"/>
</dbReference>
<evidence type="ECO:0000313" key="7">
    <source>
        <dbReference type="EMBL" id="KAG5644327.1"/>
    </source>
</evidence>
<dbReference type="AlphaFoldDB" id="A0A9P7G598"/>
<feature type="compositionally biased region" description="Basic and acidic residues" evidence="5">
    <location>
        <begin position="353"/>
        <end position="364"/>
    </location>
</feature>
<evidence type="ECO:0000256" key="2">
    <source>
        <dbReference type="ARBA" id="ARBA00022692"/>
    </source>
</evidence>